<keyword evidence="1" id="KW-0812">Transmembrane</keyword>
<keyword evidence="3" id="KW-1185">Reference proteome</keyword>
<feature type="transmembrane region" description="Helical" evidence="1">
    <location>
        <begin position="41"/>
        <end position="63"/>
    </location>
</feature>
<dbReference type="RefSeq" id="WP_191283588.1">
    <property type="nucleotide sequence ID" value="NZ_BNAI01000004.1"/>
</dbReference>
<keyword evidence="1" id="KW-1133">Transmembrane helix</keyword>
<evidence type="ECO:0000313" key="2">
    <source>
        <dbReference type="EMBL" id="GHF20861.1"/>
    </source>
</evidence>
<feature type="transmembrane region" description="Helical" evidence="1">
    <location>
        <begin position="75"/>
        <end position="98"/>
    </location>
</feature>
<feature type="transmembrane region" description="Helical" evidence="1">
    <location>
        <begin position="104"/>
        <end position="127"/>
    </location>
</feature>
<reference evidence="2" key="2">
    <citation type="submission" date="2020-09" db="EMBL/GenBank/DDBJ databases">
        <authorList>
            <person name="Sun Q."/>
            <person name="Zhou Y."/>
        </authorList>
    </citation>
    <scope>NUCLEOTIDE SEQUENCE</scope>
    <source>
        <strain evidence="2">CGMCC 1.16548</strain>
    </source>
</reference>
<gene>
    <name evidence="2" type="ORF">GCM10011600_22370</name>
</gene>
<sequence length="141" mass="14850">MARTIVALIVEVLLVILVALLLGALWQWFLTGDLAAGVAEGARLLFLFMDVGLAIWLIVLIVLAARRRALPGVGVTLLVALVAVVLNAIVVLIVGFVQGGWGPLLVLFAIEAGIAFLIAVLIVAPIIRRLFRPAPAVETGS</sequence>
<dbReference type="AlphaFoldDB" id="A0A8J3M325"/>
<comment type="caution">
    <text evidence="2">The sequence shown here is derived from an EMBL/GenBank/DDBJ whole genome shotgun (WGS) entry which is preliminary data.</text>
</comment>
<reference evidence="2" key="1">
    <citation type="journal article" date="2014" name="Int. J. Syst. Evol. Microbiol.">
        <title>Complete genome sequence of Corynebacterium casei LMG S-19264T (=DSM 44701T), isolated from a smear-ripened cheese.</title>
        <authorList>
            <consortium name="US DOE Joint Genome Institute (JGI-PGF)"/>
            <person name="Walter F."/>
            <person name="Albersmeier A."/>
            <person name="Kalinowski J."/>
            <person name="Ruckert C."/>
        </authorList>
    </citation>
    <scope>NUCLEOTIDE SEQUENCE</scope>
    <source>
        <strain evidence="2">CGMCC 1.16548</strain>
    </source>
</reference>
<accession>A0A8J3M325</accession>
<dbReference type="EMBL" id="BNAI01000004">
    <property type="protein sequence ID" value="GHF20861.1"/>
    <property type="molecule type" value="Genomic_DNA"/>
</dbReference>
<feature type="transmembrane region" description="Helical" evidence="1">
    <location>
        <begin position="7"/>
        <end position="29"/>
    </location>
</feature>
<keyword evidence="1" id="KW-0472">Membrane</keyword>
<evidence type="ECO:0000256" key="1">
    <source>
        <dbReference type="SAM" id="Phobius"/>
    </source>
</evidence>
<organism evidence="2 3">
    <name type="scientific">Pseudolysinimonas yzui</name>
    <dbReference type="NCBI Taxonomy" id="2708254"/>
    <lineage>
        <taxon>Bacteria</taxon>
        <taxon>Bacillati</taxon>
        <taxon>Actinomycetota</taxon>
        <taxon>Actinomycetes</taxon>
        <taxon>Micrococcales</taxon>
        <taxon>Microbacteriaceae</taxon>
        <taxon>Pseudolysinimonas</taxon>
    </lineage>
</organism>
<dbReference type="Proteomes" id="UP000617531">
    <property type="component" value="Unassembled WGS sequence"/>
</dbReference>
<proteinExistence type="predicted"/>
<protein>
    <submittedName>
        <fullName evidence="2">Uncharacterized protein</fullName>
    </submittedName>
</protein>
<evidence type="ECO:0000313" key="3">
    <source>
        <dbReference type="Proteomes" id="UP000617531"/>
    </source>
</evidence>
<name>A0A8J3M325_9MICO</name>